<evidence type="ECO:0000256" key="3">
    <source>
        <dbReference type="ARBA" id="ARBA00023277"/>
    </source>
</evidence>
<protein>
    <recommendedName>
        <fullName evidence="6">Alternative oxidase</fullName>
    </recommendedName>
</protein>
<dbReference type="InterPro" id="IPR019378">
    <property type="entry name" value="GDP-Fuc_O-FucTrfase"/>
</dbReference>
<proteinExistence type="predicted"/>
<organism evidence="4 5">
    <name type="scientific">Coniochaeta pulveracea</name>
    <dbReference type="NCBI Taxonomy" id="177199"/>
    <lineage>
        <taxon>Eukaryota</taxon>
        <taxon>Fungi</taxon>
        <taxon>Dikarya</taxon>
        <taxon>Ascomycota</taxon>
        <taxon>Pezizomycotina</taxon>
        <taxon>Sordariomycetes</taxon>
        <taxon>Sordariomycetidae</taxon>
        <taxon>Coniochaetales</taxon>
        <taxon>Coniochaetaceae</taxon>
        <taxon>Coniochaeta</taxon>
    </lineage>
</organism>
<name>A0A420Y4L8_9PEZI</name>
<evidence type="ECO:0000313" key="5">
    <source>
        <dbReference type="Proteomes" id="UP000275385"/>
    </source>
</evidence>
<reference evidence="4 5" key="1">
    <citation type="submission" date="2018-08" db="EMBL/GenBank/DDBJ databases">
        <title>Draft genome of the lignicolous fungus Coniochaeta pulveracea.</title>
        <authorList>
            <person name="Borstlap C.J."/>
            <person name="De Witt R.N."/>
            <person name="Botha A."/>
            <person name="Volschenk H."/>
        </authorList>
    </citation>
    <scope>NUCLEOTIDE SEQUENCE [LARGE SCALE GENOMIC DNA]</scope>
    <source>
        <strain evidence="4 5">CAB683</strain>
    </source>
</reference>
<evidence type="ECO:0000313" key="4">
    <source>
        <dbReference type="EMBL" id="RKU42818.1"/>
    </source>
</evidence>
<dbReference type="Proteomes" id="UP000275385">
    <property type="component" value="Unassembled WGS sequence"/>
</dbReference>
<accession>A0A420Y4L8</accession>
<dbReference type="Pfam" id="PF10250">
    <property type="entry name" value="O-FucT"/>
    <property type="match status" value="1"/>
</dbReference>
<dbReference type="CDD" id="cd11296">
    <property type="entry name" value="O-FucT_like"/>
    <property type="match status" value="1"/>
</dbReference>
<keyword evidence="5" id="KW-1185">Reference proteome</keyword>
<dbReference type="GO" id="GO:0016740">
    <property type="term" value="F:transferase activity"/>
    <property type="evidence" value="ECO:0007669"/>
    <property type="project" value="UniProtKB-KW"/>
</dbReference>
<keyword evidence="3" id="KW-0119">Carbohydrate metabolism</keyword>
<evidence type="ECO:0000256" key="1">
    <source>
        <dbReference type="ARBA" id="ARBA00022679"/>
    </source>
</evidence>
<dbReference type="EMBL" id="QVQW01000051">
    <property type="protein sequence ID" value="RKU42818.1"/>
    <property type="molecule type" value="Genomic_DNA"/>
</dbReference>
<dbReference type="GO" id="GO:0006004">
    <property type="term" value="P:fucose metabolic process"/>
    <property type="evidence" value="ECO:0007669"/>
    <property type="project" value="UniProtKB-KW"/>
</dbReference>
<dbReference type="AlphaFoldDB" id="A0A420Y4L8"/>
<evidence type="ECO:0000256" key="2">
    <source>
        <dbReference type="ARBA" id="ARBA00023253"/>
    </source>
</evidence>
<gene>
    <name evidence="4" type="ORF">DL546_005871</name>
</gene>
<evidence type="ECO:0008006" key="6">
    <source>
        <dbReference type="Google" id="ProtNLM"/>
    </source>
</evidence>
<keyword evidence="2" id="KW-0294">Fucose metabolism</keyword>
<dbReference type="OrthoDB" id="20368at2759"/>
<dbReference type="Gene3D" id="3.40.50.11350">
    <property type="match status" value="1"/>
</dbReference>
<comment type="caution">
    <text evidence="4">The sequence shown here is derived from an EMBL/GenBank/DDBJ whole genome shotgun (WGS) entry which is preliminary data.</text>
</comment>
<sequence>MLASSQASHLVKFALPALILVWTFHYFTTSATAYTTVLRKFKDERELFVSDFLEHEVDGAFDGSSIAELCSRKQWTPGVFLSCESPPAGLANVKNAHLNCIRIAMEMGAELILPGIIKRDDRNIAWTNPKTKAAIHGEDMDYFFDMDHFNSSLSTYCPQLRLHRSINDLWEIPSLLQATKFSLTDANITLVNTTIVADPSSVQSKLKTFVNTKSPPHLRKNPVHFTLKLSYWAWPTQSDGVAFARHFGRILRIRPDARRIAASALFNLHKRFQLGIDPRLGLQNDSFVGVHLRTEADTVHSRPKFPTYEEQAAYYLDYAVQSKASVIYLATGASGENITSFIDRARDFNIAVVQKQDVLDHADATVLDRFTYDQKALVDYEVMLRAGRVTGTSESPFAWNLAMRRRNVYLMDGVSTVEGTTTGTFTQWRDRYSTLFGRTEDSPGMQRTIWP</sequence>
<keyword evidence="1" id="KW-0808">Transferase</keyword>